<keyword evidence="5" id="KW-1185">Reference proteome</keyword>
<sequence length="536" mass="57625">MAMRRGLKPLRIIVALVAMIAIAVALWQLQAGKDGLIITHTEVGATPVTVFRQPSVTSAPVVVIAHGFAGSQQLMQPFAQTLARNGYIAVTFDFTGHGRNPVTMQGDVDEPTKITGVLVDELGRVTDFARKLPESDGRAAVLGHSMASDIVVAYAVEHPEIIATVAVSVFTRKSTATLPHNLLVIVGALEPQMLKDEGLRIVNQVAGGNAVEGRTYGSFADGTARRFVLSSGVEHIGVLYSQDSMRESLHWVNDAFGRTSSGWIDQRPRWLALLFGGLIALAWPLSKLLPRAAAAPMGASLTWKQLLVTAIVPAVLTPLLLWKAPTDFLIILLGDYLTLHFLLYGLLTAAILVLIRLRSRRSAPHPTRPHAQDLDLAALGALPDPAHPRVAIGALAIAAVAAIAYNIFGFGIALDSYLFSFMPIEQRIHLIAAVACGTIPYFVTAEWMAHGQSSKRGAYALAKFCFLASLAAAVALNLQKLFFLIIIVPAILLLFLAFGLISNWTYKATNHPLPGALANAVLFAWAIAVTFPMVIR</sequence>
<feature type="transmembrane region" description="Helical" evidence="1">
    <location>
        <begin position="516"/>
        <end position="535"/>
    </location>
</feature>
<protein>
    <submittedName>
        <fullName evidence="4">Alpha/beta fold hydrolase</fullName>
    </submittedName>
</protein>
<dbReference type="Proteomes" id="UP000001426">
    <property type="component" value="Chromosome"/>
</dbReference>
<name>Q6N9N7_RHOPA</name>
<dbReference type="SUPFAM" id="SSF53474">
    <property type="entry name" value="alpha/beta-Hydrolases"/>
    <property type="match status" value="1"/>
</dbReference>
<dbReference type="KEGG" id="rpa:TX73_007725"/>
<evidence type="ECO:0000256" key="1">
    <source>
        <dbReference type="SAM" id="Phobius"/>
    </source>
</evidence>
<dbReference type="EMBL" id="CP116810">
    <property type="protein sequence ID" value="WCL91642.1"/>
    <property type="molecule type" value="Genomic_DNA"/>
</dbReference>
<dbReference type="PANTHER" id="PTHR42886">
    <property type="entry name" value="RE40534P-RELATED"/>
    <property type="match status" value="1"/>
</dbReference>
<feature type="transmembrane region" description="Helical" evidence="1">
    <location>
        <begin position="457"/>
        <end position="476"/>
    </location>
</feature>
<dbReference type="EMBL" id="BX572597">
    <property type="protein sequence ID" value="CAE26945.1"/>
    <property type="molecule type" value="Genomic_DNA"/>
</dbReference>
<accession>Q6N9N7</accession>
<feature type="transmembrane region" description="Helical" evidence="1">
    <location>
        <begin position="270"/>
        <end position="289"/>
    </location>
</feature>
<feature type="transmembrane region" description="Helical" evidence="1">
    <location>
        <begin position="12"/>
        <end position="29"/>
    </location>
</feature>
<feature type="transmembrane region" description="Helical" evidence="1">
    <location>
        <begin position="390"/>
        <end position="408"/>
    </location>
</feature>
<dbReference type="GO" id="GO:0016787">
    <property type="term" value="F:hydrolase activity"/>
    <property type="evidence" value="ECO:0007669"/>
    <property type="project" value="UniProtKB-KW"/>
</dbReference>
<reference evidence="3 5" key="2">
    <citation type="journal article" date="2004" name="Nat. Biotechnol.">
        <title>Complete genome sequence of the metabolically versatile photosynthetic bacterium Rhodopseudomonas palustris.</title>
        <authorList>
            <person name="Larimer F.W."/>
            <person name="Chain P."/>
            <person name="Hauser L."/>
            <person name="Lamerdin J."/>
            <person name="Malfatti S."/>
            <person name="Do L."/>
            <person name="Land M.L."/>
            <person name="Pelletier D.A."/>
            <person name="Beatty J.T."/>
            <person name="Lang A.S."/>
            <person name="Tabita F.R."/>
            <person name="Gibson J.L."/>
            <person name="Hanson T.E."/>
            <person name="Bobst C."/>
            <person name="Torres J.L."/>
            <person name="Peres C."/>
            <person name="Harrison F.H."/>
            <person name="Gibson J."/>
            <person name="Harwood C.S."/>
        </authorList>
    </citation>
    <scope>NUCLEOTIDE SEQUENCE [LARGE SCALE GENOMIC DNA]</scope>
    <source>
        <strain evidence="5">ATCC BAA-98 / CGA009</strain>
        <strain evidence="3">CGA009</strain>
    </source>
</reference>
<feature type="transmembrane region" description="Helical" evidence="1">
    <location>
        <begin position="482"/>
        <end position="504"/>
    </location>
</feature>
<dbReference type="RefSeq" id="WP_011157064.1">
    <property type="nucleotide sequence ID" value="NZ_CP116810.1"/>
</dbReference>
<reference evidence="4" key="3">
    <citation type="submission" date="2022-12" db="EMBL/GenBank/DDBJ databases">
        <title>Complete genome sequence of Rhodopseudomonas palustris CGA0092 and corrections to the R. palustris CGA009 genome sequence.</title>
        <authorList>
            <person name="Mazny B.R."/>
            <person name="Sheff O.F."/>
            <person name="LaSarre B."/>
            <person name="McKinlay A."/>
            <person name="McKinlay J.B."/>
        </authorList>
    </citation>
    <scope>NUCLEOTIDE SEQUENCE</scope>
    <source>
        <strain evidence="4">CGA009</strain>
    </source>
</reference>
<dbReference type="PANTHER" id="PTHR42886:SF29">
    <property type="entry name" value="PUMMELIG, ISOFORM A"/>
    <property type="match status" value="1"/>
</dbReference>
<dbReference type="STRING" id="258594.RPA1503"/>
<dbReference type="AlphaFoldDB" id="Q6N9N7"/>
<keyword evidence="1" id="KW-0472">Membrane</keyword>
<dbReference type="Gene3D" id="3.40.50.1820">
    <property type="entry name" value="alpha/beta hydrolase"/>
    <property type="match status" value="1"/>
</dbReference>
<reference evidence="4" key="1">
    <citation type="submission" date="2003-07" db="EMBL/GenBank/DDBJ databases">
        <authorList>
            <consortium name="Rhodopseudomonas genome consortium"/>
            <person name="Larimer F."/>
            <person name="Harwood C."/>
        </authorList>
    </citation>
    <scope>NUCLEOTIDE SEQUENCE</scope>
    <source>
        <strain evidence="4">CGA009</strain>
    </source>
</reference>
<keyword evidence="1" id="KW-1133">Transmembrane helix</keyword>
<evidence type="ECO:0000313" key="5">
    <source>
        <dbReference type="Proteomes" id="UP000001426"/>
    </source>
</evidence>
<dbReference type="InterPro" id="IPR022742">
    <property type="entry name" value="Hydrolase_4"/>
</dbReference>
<dbReference type="HOGENOM" id="CLU_042393_0_0_5"/>
<dbReference type="eggNOG" id="COG1073">
    <property type="taxonomic scope" value="Bacteria"/>
</dbReference>
<proteinExistence type="predicted"/>
<gene>
    <name evidence="3" type="ordered locus">RPA1503</name>
    <name evidence="4" type="ORF">TX73_007725</name>
</gene>
<organism evidence="3">
    <name type="scientific">Rhodopseudomonas palustris (strain ATCC BAA-98 / CGA009)</name>
    <dbReference type="NCBI Taxonomy" id="258594"/>
    <lineage>
        <taxon>Bacteria</taxon>
        <taxon>Pseudomonadati</taxon>
        <taxon>Pseudomonadota</taxon>
        <taxon>Alphaproteobacteria</taxon>
        <taxon>Hyphomicrobiales</taxon>
        <taxon>Nitrobacteraceae</taxon>
        <taxon>Rhodopseudomonas</taxon>
    </lineage>
</organism>
<evidence type="ECO:0000259" key="2">
    <source>
        <dbReference type="Pfam" id="PF12146"/>
    </source>
</evidence>
<keyword evidence="4" id="KW-0378">Hydrolase</keyword>
<dbReference type="Pfam" id="PF12146">
    <property type="entry name" value="Hydrolase_4"/>
    <property type="match status" value="1"/>
</dbReference>
<feature type="transmembrane region" description="Helical" evidence="1">
    <location>
        <begin position="301"/>
        <end position="322"/>
    </location>
</feature>
<evidence type="ECO:0000313" key="4">
    <source>
        <dbReference type="EMBL" id="WCL91642.1"/>
    </source>
</evidence>
<evidence type="ECO:0000313" key="3">
    <source>
        <dbReference type="EMBL" id="CAE26945.1"/>
    </source>
</evidence>
<feature type="transmembrane region" description="Helical" evidence="1">
    <location>
        <begin position="428"/>
        <end position="445"/>
    </location>
</feature>
<keyword evidence="1" id="KW-0812">Transmembrane</keyword>
<dbReference type="InterPro" id="IPR029058">
    <property type="entry name" value="AB_hydrolase_fold"/>
</dbReference>
<feature type="domain" description="Serine aminopeptidase S33" evidence="2">
    <location>
        <begin position="61"/>
        <end position="171"/>
    </location>
</feature>
<feature type="transmembrane region" description="Helical" evidence="1">
    <location>
        <begin position="328"/>
        <end position="355"/>
    </location>
</feature>